<dbReference type="SMART" id="SM00481">
    <property type="entry name" value="POLIIIAc"/>
    <property type="match status" value="1"/>
</dbReference>
<organism evidence="2 3">
    <name type="scientific">Orenia marismortui</name>
    <dbReference type="NCBI Taxonomy" id="46469"/>
    <lineage>
        <taxon>Bacteria</taxon>
        <taxon>Bacillati</taxon>
        <taxon>Bacillota</taxon>
        <taxon>Clostridia</taxon>
        <taxon>Halanaerobiales</taxon>
        <taxon>Halobacteroidaceae</taxon>
        <taxon>Orenia</taxon>
    </lineage>
</organism>
<dbReference type="AlphaFoldDB" id="A0A4R8H2Z6"/>
<keyword evidence="3" id="KW-1185">Reference proteome</keyword>
<feature type="domain" description="Polymerase/histidinol phosphatase N-terminal" evidence="1">
    <location>
        <begin position="6"/>
        <end position="74"/>
    </location>
</feature>
<dbReference type="GO" id="GO:0004534">
    <property type="term" value="F:5'-3' RNA exonuclease activity"/>
    <property type="evidence" value="ECO:0007669"/>
    <property type="project" value="TreeGrafter"/>
</dbReference>
<dbReference type="InterPro" id="IPR003141">
    <property type="entry name" value="Pol/His_phosphatase_N"/>
</dbReference>
<dbReference type="PANTHER" id="PTHR42924">
    <property type="entry name" value="EXONUCLEASE"/>
    <property type="match status" value="1"/>
</dbReference>
<dbReference type="EMBL" id="SOEG01000022">
    <property type="protein sequence ID" value="TDX49026.1"/>
    <property type="molecule type" value="Genomic_DNA"/>
</dbReference>
<dbReference type="InterPro" id="IPR016195">
    <property type="entry name" value="Pol/histidinol_Pase-like"/>
</dbReference>
<dbReference type="Pfam" id="PF02811">
    <property type="entry name" value="PHP"/>
    <property type="match status" value="1"/>
</dbReference>
<evidence type="ECO:0000313" key="2">
    <source>
        <dbReference type="EMBL" id="TDX49026.1"/>
    </source>
</evidence>
<sequence length="245" mass="27248">MKSFIADLHIHTVLSPCGDLLMTPQNIINKALEIGLDMIAITDHNSAEIIEVALDLAKDTPLTILPGMEVETVEEVHLLCLFDKLEQVLSLQNLVYSSLPNLKNNEELFGPQLLTNQNDEYITKVDKLLLTATELSISQVVKEVRALGGIVIPSHIDKPNYSIIANLGFVPPDLDIAGLEIFSSQSEGEIIDNFFSIDNYPLISNSDAHYLEDIKKSMKFYIKDTKVSEIECAIKKEKGRKAVIL</sequence>
<dbReference type="InterPro" id="IPR052018">
    <property type="entry name" value="PHP_domain"/>
</dbReference>
<dbReference type="SUPFAM" id="SSF89550">
    <property type="entry name" value="PHP domain-like"/>
    <property type="match status" value="1"/>
</dbReference>
<proteinExistence type="predicted"/>
<dbReference type="PANTHER" id="PTHR42924:SF3">
    <property type="entry name" value="POLYMERASE_HISTIDINOL PHOSPHATASE N-TERMINAL DOMAIN-CONTAINING PROTEIN"/>
    <property type="match status" value="1"/>
</dbReference>
<gene>
    <name evidence="2" type="ORF">C7959_12240</name>
</gene>
<dbReference type="InterPro" id="IPR004013">
    <property type="entry name" value="PHP_dom"/>
</dbReference>
<dbReference type="Gene3D" id="3.20.20.140">
    <property type="entry name" value="Metal-dependent hydrolases"/>
    <property type="match status" value="1"/>
</dbReference>
<dbReference type="RefSeq" id="WP_134117668.1">
    <property type="nucleotide sequence ID" value="NZ_SOEG01000022.1"/>
</dbReference>
<dbReference type="CDD" id="cd07432">
    <property type="entry name" value="PHP_HisPPase"/>
    <property type="match status" value="1"/>
</dbReference>
<dbReference type="STRING" id="926561.GCA_000379025_00654"/>
<accession>A0A4R8H2Z6</accession>
<evidence type="ECO:0000313" key="3">
    <source>
        <dbReference type="Proteomes" id="UP000295832"/>
    </source>
</evidence>
<dbReference type="Proteomes" id="UP000295832">
    <property type="component" value="Unassembled WGS sequence"/>
</dbReference>
<dbReference type="GO" id="GO:0035312">
    <property type="term" value="F:5'-3' DNA exonuclease activity"/>
    <property type="evidence" value="ECO:0007669"/>
    <property type="project" value="TreeGrafter"/>
</dbReference>
<protein>
    <recommendedName>
        <fullName evidence="1">Polymerase/histidinol phosphatase N-terminal domain-containing protein</fullName>
    </recommendedName>
</protein>
<reference evidence="2 3" key="1">
    <citation type="submission" date="2019-03" db="EMBL/GenBank/DDBJ databases">
        <title>Subsurface microbial communities from deep shales in Ohio and West Virginia, USA.</title>
        <authorList>
            <person name="Wrighton K."/>
        </authorList>
    </citation>
    <scope>NUCLEOTIDE SEQUENCE [LARGE SCALE GENOMIC DNA]</scope>
    <source>
        <strain evidence="2 3">MSL 6dP</strain>
    </source>
</reference>
<comment type="caution">
    <text evidence="2">The sequence shown here is derived from an EMBL/GenBank/DDBJ whole genome shotgun (WGS) entry which is preliminary data.</text>
</comment>
<evidence type="ECO:0000259" key="1">
    <source>
        <dbReference type="SMART" id="SM00481"/>
    </source>
</evidence>
<name>A0A4R8H2Z6_9FIRM</name>